<dbReference type="SMART" id="SM00355">
    <property type="entry name" value="ZnF_C2H2"/>
    <property type="match status" value="6"/>
</dbReference>
<dbReference type="GO" id="GO:0000981">
    <property type="term" value="F:DNA-binding transcription factor activity, RNA polymerase II-specific"/>
    <property type="evidence" value="ECO:0007669"/>
    <property type="project" value="TreeGrafter"/>
</dbReference>
<name>A0A4E9ER41_GIBZA</name>
<feature type="domain" description="C2H2-type" evidence="6">
    <location>
        <begin position="86"/>
        <end position="115"/>
    </location>
</feature>
<dbReference type="PANTHER" id="PTHR24409">
    <property type="entry name" value="ZINC FINGER PROTEIN 142"/>
    <property type="match status" value="1"/>
</dbReference>
<dbReference type="Gene3D" id="3.30.160.60">
    <property type="entry name" value="Classic Zinc Finger"/>
    <property type="match status" value="2"/>
</dbReference>
<keyword evidence="2" id="KW-0677">Repeat</keyword>
<organism evidence="7">
    <name type="scientific">Gibberella zeae</name>
    <name type="common">Wheat head blight fungus</name>
    <name type="synonym">Fusarium graminearum</name>
    <dbReference type="NCBI Taxonomy" id="5518"/>
    <lineage>
        <taxon>Eukaryota</taxon>
        <taxon>Fungi</taxon>
        <taxon>Dikarya</taxon>
        <taxon>Ascomycota</taxon>
        <taxon>Pezizomycotina</taxon>
        <taxon>Sordariomycetes</taxon>
        <taxon>Hypocreomycetidae</taxon>
        <taxon>Hypocreales</taxon>
        <taxon>Nectriaceae</taxon>
        <taxon>Fusarium</taxon>
    </lineage>
</organism>
<evidence type="ECO:0000256" key="1">
    <source>
        <dbReference type="ARBA" id="ARBA00022723"/>
    </source>
</evidence>
<sequence length="273" mass="31766">MPCHFECGTCRKAFPAGWKARQQHLDSTGHRTPAFECDTCSRFFTSERARFQHMDDANHFAWQCSICDYTWPSEQDRQKHEEHDHFYCSDCNRRFQNYNNLKMHFASRIHRPTQIQCPFCKRSLSSATGLTHHLERGLCPNASGLNRETLYKFIRSKDPGGSITKNLIGWHESASYEASNSAFNHVLQAWECYFCHRLFRTVASLNQHLNSPVPFPADKEKLYHCPKRDCRKEFTTLAAIINHFESEACGYMRFQQVHQNIRSIVGGKGMIGY</sequence>
<keyword evidence="4" id="KW-0862">Zinc</keyword>
<proteinExistence type="predicted"/>
<dbReference type="PROSITE" id="PS00028">
    <property type="entry name" value="ZINC_FINGER_C2H2_1"/>
    <property type="match status" value="2"/>
</dbReference>
<evidence type="ECO:0000256" key="4">
    <source>
        <dbReference type="ARBA" id="ARBA00022833"/>
    </source>
</evidence>
<reference evidence="7" key="1">
    <citation type="submission" date="2019-04" db="EMBL/GenBank/DDBJ databases">
        <authorList>
            <person name="Melise S."/>
            <person name="Noan J."/>
            <person name="Okalmin O."/>
        </authorList>
    </citation>
    <scope>NUCLEOTIDE SEQUENCE</scope>
    <source>
        <strain evidence="7">FN9</strain>
    </source>
</reference>
<evidence type="ECO:0000256" key="5">
    <source>
        <dbReference type="PROSITE-ProRule" id="PRU00042"/>
    </source>
</evidence>
<evidence type="ECO:0000313" key="7">
    <source>
        <dbReference type="EMBL" id="VIO64515.1"/>
    </source>
</evidence>
<dbReference type="PANTHER" id="PTHR24409:SF356">
    <property type="entry name" value="C2H2 FINGER DOMAIN TRANSCRIPTION FACTOR (EUROFUNG)"/>
    <property type="match status" value="1"/>
</dbReference>
<dbReference type="InterPro" id="IPR013087">
    <property type="entry name" value="Znf_C2H2_type"/>
</dbReference>
<dbReference type="PROSITE" id="PS50157">
    <property type="entry name" value="ZINC_FINGER_C2H2_2"/>
    <property type="match status" value="1"/>
</dbReference>
<evidence type="ECO:0000259" key="6">
    <source>
        <dbReference type="PROSITE" id="PS50157"/>
    </source>
</evidence>
<keyword evidence="1" id="KW-0479">Metal-binding</keyword>
<evidence type="ECO:0000256" key="3">
    <source>
        <dbReference type="ARBA" id="ARBA00022771"/>
    </source>
</evidence>
<protein>
    <recommendedName>
        <fullName evidence="6">C2H2-type domain-containing protein</fullName>
    </recommendedName>
</protein>
<dbReference type="Pfam" id="PF12874">
    <property type="entry name" value="zf-met"/>
    <property type="match status" value="2"/>
</dbReference>
<evidence type="ECO:0000256" key="2">
    <source>
        <dbReference type="ARBA" id="ARBA00022737"/>
    </source>
</evidence>
<dbReference type="InterPro" id="IPR036236">
    <property type="entry name" value="Znf_C2H2_sf"/>
</dbReference>
<gene>
    <name evidence="7" type="ORF">FUG_LOCUS580076</name>
</gene>
<dbReference type="GO" id="GO:0000977">
    <property type="term" value="F:RNA polymerase II transcription regulatory region sequence-specific DNA binding"/>
    <property type="evidence" value="ECO:0007669"/>
    <property type="project" value="TreeGrafter"/>
</dbReference>
<dbReference type="EMBL" id="CAAKMV010000198">
    <property type="protein sequence ID" value="VIO64515.1"/>
    <property type="molecule type" value="Genomic_DNA"/>
</dbReference>
<keyword evidence="3 5" id="KW-0863">Zinc-finger</keyword>
<dbReference type="AlphaFoldDB" id="A0A4E9ER41"/>
<accession>A0A4E9ER41</accession>
<dbReference type="GO" id="GO:0005634">
    <property type="term" value="C:nucleus"/>
    <property type="evidence" value="ECO:0007669"/>
    <property type="project" value="TreeGrafter"/>
</dbReference>
<dbReference type="GO" id="GO:0008270">
    <property type="term" value="F:zinc ion binding"/>
    <property type="evidence" value="ECO:0007669"/>
    <property type="project" value="UniProtKB-KW"/>
</dbReference>
<dbReference type="SUPFAM" id="SSF57667">
    <property type="entry name" value="beta-beta-alpha zinc fingers"/>
    <property type="match status" value="1"/>
</dbReference>